<proteinExistence type="predicted"/>
<keyword evidence="2" id="KW-1133">Transmembrane helix</keyword>
<keyword evidence="2" id="KW-0812">Transmembrane</keyword>
<evidence type="ECO:0000313" key="5">
    <source>
        <dbReference type="Proteomes" id="UP000250321"/>
    </source>
</evidence>
<dbReference type="Proteomes" id="UP000250321">
    <property type="component" value="Unassembled WGS sequence"/>
</dbReference>
<evidence type="ECO:0000256" key="1">
    <source>
        <dbReference type="SAM" id="MobiDB-lite"/>
    </source>
</evidence>
<dbReference type="Pfam" id="PF24583">
    <property type="entry name" value="DUF7610"/>
    <property type="match status" value="1"/>
</dbReference>
<evidence type="ECO:0000313" key="4">
    <source>
        <dbReference type="EMBL" id="PQM42714.1"/>
    </source>
</evidence>
<gene>
    <name evidence="4" type="ORF">Pyn_07243</name>
</gene>
<feature type="domain" description="DUF7610" evidence="3">
    <location>
        <begin position="8"/>
        <end position="89"/>
    </location>
</feature>
<dbReference type="AlphaFoldDB" id="A0A314V1P1"/>
<dbReference type="OrthoDB" id="1190554at2759"/>
<feature type="region of interest" description="Disordered" evidence="1">
    <location>
        <begin position="200"/>
        <end position="220"/>
    </location>
</feature>
<dbReference type="InterPro" id="IPR056029">
    <property type="entry name" value="DUF7610"/>
</dbReference>
<sequence>MAKGSLILQKKLNEVEAQLNHVLSLPPEDPSTTPCRHQLQCYDMEQRLAFVKTLLCAEMASHPSKPHHLKHMAWRLGELEKIFHDCNSFTLTSAELDQYRVDHEGNGDGGDGRSTCSCTESCLDDDDDCKTSADDSVIGSQSERNEEAAEGGSEVEENNKEMPMVVFNNSVFEHDEGEEEMKEKVSKDEERDDVVELMKRSSSNRISEEEEVERKRGSSGVGMTCGAMVTGWMLGMVSMGLVMLSSTGFLFPCGGGDHQYGNFLIPT</sequence>
<keyword evidence="5" id="KW-1185">Reference proteome</keyword>
<feature type="region of interest" description="Disordered" evidence="1">
    <location>
        <begin position="127"/>
        <end position="161"/>
    </location>
</feature>
<dbReference type="EMBL" id="PJQY01002783">
    <property type="protein sequence ID" value="PQM42714.1"/>
    <property type="molecule type" value="Genomic_DNA"/>
</dbReference>
<accession>A0A314V1P1</accession>
<organism evidence="4 5">
    <name type="scientific">Prunus yedoensis var. nudiflora</name>
    <dbReference type="NCBI Taxonomy" id="2094558"/>
    <lineage>
        <taxon>Eukaryota</taxon>
        <taxon>Viridiplantae</taxon>
        <taxon>Streptophyta</taxon>
        <taxon>Embryophyta</taxon>
        <taxon>Tracheophyta</taxon>
        <taxon>Spermatophyta</taxon>
        <taxon>Magnoliopsida</taxon>
        <taxon>eudicotyledons</taxon>
        <taxon>Gunneridae</taxon>
        <taxon>Pentapetalae</taxon>
        <taxon>rosids</taxon>
        <taxon>fabids</taxon>
        <taxon>Rosales</taxon>
        <taxon>Rosaceae</taxon>
        <taxon>Amygdaloideae</taxon>
        <taxon>Amygdaleae</taxon>
        <taxon>Prunus</taxon>
    </lineage>
</organism>
<feature type="transmembrane region" description="Helical" evidence="2">
    <location>
        <begin position="221"/>
        <end position="242"/>
    </location>
</feature>
<reference evidence="4 5" key="1">
    <citation type="submission" date="2018-02" db="EMBL/GenBank/DDBJ databases">
        <title>Draft genome of wild Prunus yedoensis var. nudiflora.</title>
        <authorList>
            <person name="Baek S."/>
            <person name="Kim J.-H."/>
            <person name="Choi K."/>
            <person name="Kim G.-B."/>
            <person name="Cho A."/>
            <person name="Jang H."/>
            <person name="Shin C.-H."/>
            <person name="Yu H.-J."/>
            <person name="Mun J.-H."/>
        </authorList>
    </citation>
    <scope>NUCLEOTIDE SEQUENCE [LARGE SCALE GENOMIC DNA]</scope>
    <source>
        <strain evidence="5">cv. Jeju island</strain>
        <tissue evidence="4">Leaf</tissue>
    </source>
</reference>
<comment type="caution">
    <text evidence="4">The sequence shown here is derived from an EMBL/GenBank/DDBJ whole genome shotgun (WGS) entry which is preliminary data.</text>
</comment>
<evidence type="ECO:0000259" key="3">
    <source>
        <dbReference type="Pfam" id="PF24583"/>
    </source>
</evidence>
<evidence type="ECO:0000256" key="2">
    <source>
        <dbReference type="SAM" id="Phobius"/>
    </source>
</evidence>
<protein>
    <recommendedName>
        <fullName evidence="3">DUF7610 domain-containing protein</fullName>
    </recommendedName>
</protein>
<keyword evidence="2" id="KW-0472">Membrane</keyword>
<name>A0A314V1P1_PRUYE</name>